<keyword evidence="1" id="KW-0732">Signal</keyword>
<comment type="caution">
    <text evidence="2">The sequence shown here is derived from an EMBL/GenBank/DDBJ whole genome shotgun (WGS) entry which is preliminary data.</text>
</comment>
<accession>A0ABS2JLN4</accession>
<evidence type="ECO:0000313" key="3">
    <source>
        <dbReference type="Proteomes" id="UP001430065"/>
    </source>
</evidence>
<protein>
    <submittedName>
        <fullName evidence="2">Uncharacterized protein</fullName>
    </submittedName>
</protein>
<organism evidence="2 3">
    <name type="scientific">Dyella kyungheensis</name>
    <dbReference type="NCBI Taxonomy" id="1242174"/>
    <lineage>
        <taxon>Bacteria</taxon>
        <taxon>Pseudomonadati</taxon>
        <taxon>Pseudomonadota</taxon>
        <taxon>Gammaproteobacteria</taxon>
        <taxon>Lysobacterales</taxon>
        <taxon>Rhodanobacteraceae</taxon>
        <taxon>Dyella</taxon>
    </lineage>
</organism>
<sequence length="123" mass="12984">MSRTKWIAVVVLLPLTFGSWVVSATQGSDAWTVVEGVNLKAGVTQDQAGAMAQIYFGRYIAGCGSADTLVDRGESWQVTPRIGIAGAKSGEPIIIDKHTGRVSHPGGPTFRNPADLLSGYKVP</sequence>
<dbReference type="Proteomes" id="UP001430065">
    <property type="component" value="Unassembled WGS sequence"/>
</dbReference>
<gene>
    <name evidence="2" type="ORF">ISP20_02170</name>
</gene>
<reference evidence="2 3" key="1">
    <citation type="submission" date="2020-10" db="EMBL/GenBank/DDBJ databases">
        <title>Phylogeny of dyella-like bacteria.</title>
        <authorList>
            <person name="Fu J."/>
        </authorList>
    </citation>
    <scope>NUCLEOTIDE SEQUENCE [LARGE SCALE GENOMIC DNA]</scope>
    <source>
        <strain evidence="2 3">THG-B117</strain>
    </source>
</reference>
<evidence type="ECO:0000313" key="2">
    <source>
        <dbReference type="EMBL" id="MBM7119954.1"/>
    </source>
</evidence>
<feature type="signal peptide" evidence="1">
    <location>
        <begin position="1"/>
        <end position="24"/>
    </location>
</feature>
<keyword evidence="3" id="KW-1185">Reference proteome</keyword>
<feature type="chain" id="PRO_5046857429" evidence="1">
    <location>
        <begin position="25"/>
        <end position="123"/>
    </location>
</feature>
<dbReference type="EMBL" id="JADIKC010000001">
    <property type="protein sequence ID" value="MBM7119954.1"/>
    <property type="molecule type" value="Genomic_DNA"/>
</dbReference>
<proteinExistence type="predicted"/>
<name>A0ABS2JLN4_9GAMM</name>
<dbReference type="RefSeq" id="WP_204634410.1">
    <property type="nucleotide sequence ID" value="NZ_JADIKC010000001.1"/>
</dbReference>
<evidence type="ECO:0000256" key="1">
    <source>
        <dbReference type="SAM" id="SignalP"/>
    </source>
</evidence>